<name>A0A1C0Y888_9BACL</name>
<dbReference type="EMBL" id="MASJ01000038">
    <property type="protein sequence ID" value="OCS83343.1"/>
    <property type="molecule type" value="Genomic_DNA"/>
</dbReference>
<accession>A0A1C0Y888</accession>
<dbReference type="Proteomes" id="UP000093199">
    <property type="component" value="Unassembled WGS sequence"/>
</dbReference>
<dbReference type="STRING" id="33978.A6M13_04780"/>
<gene>
    <name evidence="1" type="ORF">A6M13_04780</name>
</gene>
<proteinExistence type="predicted"/>
<dbReference type="RefSeq" id="WP_066547030.1">
    <property type="nucleotide sequence ID" value="NZ_MASJ01000038.1"/>
</dbReference>
<comment type="caution">
    <text evidence="1">The sequence shown here is derived from an EMBL/GenBank/DDBJ whole genome shotgun (WGS) entry which is preliminary data.</text>
</comment>
<organism evidence="1 2">
    <name type="scientific">Caryophanon tenue</name>
    <dbReference type="NCBI Taxonomy" id="33978"/>
    <lineage>
        <taxon>Bacteria</taxon>
        <taxon>Bacillati</taxon>
        <taxon>Bacillota</taxon>
        <taxon>Bacilli</taxon>
        <taxon>Bacillales</taxon>
        <taxon>Caryophanaceae</taxon>
        <taxon>Caryophanon</taxon>
    </lineage>
</organism>
<reference evidence="1 2" key="1">
    <citation type="submission" date="2016-07" db="EMBL/GenBank/DDBJ databases">
        <title>Caryophanon tenue genome sequencing.</title>
        <authorList>
            <person name="Verma A."/>
            <person name="Pal Y."/>
            <person name="Krishnamurthi S."/>
        </authorList>
    </citation>
    <scope>NUCLEOTIDE SEQUENCE [LARGE SCALE GENOMIC DNA]</scope>
    <source>
        <strain evidence="1 2">DSM 14152</strain>
    </source>
</reference>
<dbReference type="AlphaFoldDB" id="A0A1C0Y888"/>
<evidence type="ECO:0000313" key="1">
    <source>
        <dbReference type="EMBL" id="OCS83343.1"/>
    </source>
</evidence>
<protein>
    <submittedName>
        <fullName evidence="1">Uncharacterized protein</fullName>
    </submittedName>
</protein>
<evidence type="ECO:0000313" key="2">
    <source>
        <dbReference type="Proteomes" id="UP000093199"/>
    </source>
</evidence>
<keyword evidence="2" id="KW-1185">Reference proteome</keyword>
<sequence length="68" mass="8291">MTPIRRERQESSFEELHVHVNRPYHKPHIHVHRDPNVESSQFTTKHRTFNDTIGEEVQRNFSKDMHQM</sequence>